<keyword evidence="2" id="KW-1185">Reference proteome</keyword>
<dbReference type="AlphaFoldDB" id="A0AAD4LG42"/>
<dbReference type="Proteomes" id="UP001201163">
    <property type="component" value="Unassembled WGS sequence"/>
</dbReference>
<accession>A0AAD4LG42</accession>
<evidence type="ECO:0008006" key="3">
    <source>
        <dbReference type="Google" id="ProtNLM"/>
    </source>
</evidence>
<sequence>MLARGDTDKNVILDTSLRRNSNASSSLPSKHQALELPLELLQKIFLFLVNLPVAQLYFYSPGRPDWIAITYVCRYWRSTALSQPELWSSINPDLSLSWSRAMTERSAPLPMRIDIHVGPCFAGGFESLAASELLPSASRICSLRLSGYTTDVLTVLNCLSSPSSLESLSLWVTGTGEPVDLPEAMCNRDAPYLHCLTLEAPTCVRAPVWLLAGVTHFTTSASVSLYEFLRTLQAMPQLEMLCIEEFVRNAWSVINPPEQVPFPRAVLPHLSLLSFRGIIINNFVVLSSLIDAPPTLRRHIFWFAGSVSSWDSWVNKFTDLQAFIPDDSAPGVDDGGLRVARVVGGYEDNSIEVWSRTGAKSTIAPVREDALFLFHIRWSGSVSGALGAGGMYSTLISFSSFAHLRVACIEDLSIAPETADESFGIAGHKADTPYTLDIAAKLRTQLAAWSSVKTLRLHGGGLTCVSVLRGLSASADPLFPHLQRIFVVRCAVHHGATACPDGGSVSVAGSGPVLTSSKFVGENLGVELVEVVAKRSGIEVVLVGCEVDEEALDTLRKRARVVIGDEQAYV</sequence>
<comment type="caution">
    <text evidence="1">The sequence shown here is derived from an EMBL/GenBank/DDBJ whole genome shotgun (WGS) entry which is preliminary data.</text>
</comment>
<dbReference type="Gene3D" id="1.20.1280.50">
    <property type="match status" value="1"/>
</dbReference>
<evidence type="ECO:0000313" key="2">
    <source>
        <dbReference type="Proteomes" id="UP001201163"/>
    </source>
</evidence>
<evidence type="ECO:0000313" key="1">
    <source>
        <dbReference type="EMBL" id="KAH8989730.1"/>
    </source>
</evidence>
<proteinExistence type="predicted"/>
<organism evidence="1 2">
    <name type="scientific">Lactarius akahatsu</name>
    <dbReference type="NCBI Taxonomy" id="416441"/>
    <lineage>
        <taxon>Eukaryota</taxon>
        <taxon>Fungi</taxon>
        <taxon>Dikarya</taxon>
        <taxon>Basidiomycota</taxon>
        <taxon>Agaricomycotina</taxon>
        <taxon>Agaricomycetes</taxon>
        <taxon>Russulales</taxon>
        <taxon>Russulaceae</taxon>
        <taxon>Lactarius</taxon>
    </lineage>
</organism>
<reference evidence="1" key="1">
    <citation type="submission" date="2022-01" db="EMBL/GenBank/DDBJ databases">
        <title>Comparative genomics reveals a dynamic genome evolution in the ectomycorrhizal milk-cap (Lactarius) mushrooms.</title>
        <authorList>
            <consortium name="DOE Joint Genome Institute"/>
            <person name="Lebreton A."/>
            <person name="Tang N."/>
            <person name="Kuo A."/>
            <person name="LaButti K."/>
            <person name="Drula E."/>
            <person name="Barry K."/>
            <person name="Clum A."/>
            <person name="Lipzen A."/>
            <person name="Mousain D."/>
            <person name="Ng V."/>
            <person name="Wang R."/>
            <person name="Wang X."/>
            <person name="Dai Y."/>
            <person name="Henrissat B."/>
            <person name="Grigoriev I.V."/>
            <person name="Guerin-Laguette A."/>
            <person name="Yu F."/>
            <person name="Martin F.M."/>
        </authorList>
    </citation>
    <scope>NUCLEOTIDE SEQUENCE</scope>
    <source>
        <strain evidence="1">QP</strain>
    </source>
</reference>
<name>A0AAD4LG42_9AGAM</name>
<gene>
    <name evidence="1" type="ORF">EDB92DRAFT_2089031</name>
</gene>
<protein>
    <recommendedName>
        <fullName evidence="3">F-box domain-containing protein</fullName>
    </recommendedName>
</protein>
<dbReference type="EMBL" id="JAKELL010000035">
    <property type="protein sequence ID" value="KAH8989730.1"/>
    <property type="molecule type" value="Genomic_DNA"/>
</dbReference>